<name>A0AAD4W0D8_PRUDU</name>
<evidence type="ECO:0000313" key="3">
    <source>
        <dbReference type="Proteomes" id="UP001054821"/>
    </source>
</evidence>
<dbReference type="Proteomes" id="UP001054821">
    <property type="component" value="Chromosome 4"/>
</dbReference>
<proteinExistence type="predicted"/>
<accession>A0AAD4W0D8</accession>
<dbReference type="EMBL" id="JAJFAZ020000004">
    <property type="protein sequence ID" value="KAI5334619.1"/>
    <property type="molecule type" value="Genomic_DNA"/>
</dbReference>
<gene>
    <name evidence="2" type="ORF">L3X38_024752</name>
</gene>
<comment type="caution">
    <text evidence="2">The sequence shown here is derived from an EMBL/GenBank/DDBJ whole genome shotgun (WGS) entry which is preliminary data.</text>
</comment>
<keyword evidence="3" id="KW-1185">Reference proteome</keyword>
<evidence type="ECO:0000256" key="1">
    <source>
        <dbReference type="SAM" id="MobiDB-lite"/>
    </source>
</evidence>
<organism evidence="2 3">
    <name type="scientific">Prunus dulcis</name>
    <name type="common">Almond</name>
    <name type="synonym">Amygdalus dulcis</name>
    <dbReference type="NCBI Taxonomy" id="3755"/>
    <lineage>
        <taxon>Eukaryota</taxon>
        <taxon>Viridiplantae</taxon>
        <taxon>Streptophyta</taxon>
        <taxon>Embryophyta</taxon>
        <taxon>Tracheophyta</taxon>
        <taxon>Spermatophyta</taxon>
        <taxon>Magnoliopsida</taxon>
        <taxon>eudicotyledons</taxon>
        <taxon>Gunneridae</taxon>
        <taxon>Pentapetalae</taxon>
        <taxon>rosids</taxon>
        <taxon>fabids</taxon>
        <taxon>Rosales</taxon>
        <taxon>Rosaceae</taxon>
        <taxon>Amygdaloideae</taxon>
        <taxon>Amygdaleae</taxon>
        <taxon>Prunus</taxon>
    </lineage>
</organism>
<sequence>MRQSLPCLGDTQSIRAANWQDTGDYSQPDPLAGLGDTNSIRVANPGRSRDTKSSRAANPCRSRDTKSSRAANPGRSRDTKSSRAANHGTHGPSVPKTREANVKCTDKN</sequence>
<dbReference type="AlphaFoldDB" id="A0AAD4W0D8"/>
<reference evidence="2 3" key="1">
    <citation type="journal article" date="2022" name="G3 (Bethesda)">
        <title>Whole-genome sequence and methylome profiling of the almond [Prunus dulcis (Mill.) D.A. Webb] cultivar 'Nonpareil'.</title>
        <authorList>
            <person name="D'Amico-Willman K.M."/>
            <person name="Ouma W.Z."/>
            <person name="Meulia T."/>
            <person name="Sideli G.M."/>
            <person name="Gradziel T.M."/>
            <person name="Fresnedo-Ramirez J."/>
        </authorList>
    </citation>
    <scope>NUCLEOTIDE SEQUENCE [LARGE SCALE GENOMIC DNA]</scope>
    <source>
        <strain evidence="2">Clone GOH B32 T37-40</strain>
    </source>
</reference>
<evidence type="ECO:0000313" key="2">
    <source>
        <dbReference type="EMBL" id="KAI5334619.1"/>
    </source>
</evidence>
<feature type="compositionally biased region" description="Basic and acidic residues" evidence="1">
    <location>
        <begin position="96"/>
        <end position="108"/>
    </location>
</feature>
<protein>
    <submittedName>
        <fullName evidence="2">Uncharacterized protein</fullName>
    </submittedName>
</protein>
<feature type="region of interest" description="Disordered" evidence="1">
    <location>
        <begin position="18"/>
        <end position="108"/>
    </location>
</feature>